<dbReference type="PANTHER" id="PTHR15000:SF1">
    <property type="entry name" value="ERYTHROID DIFFERENTIATION-RELATED FACTOR 1"/>
    <property type="match status" value="1"/>
</dbReference>
<proteinExistence type="predicted"/>
<evidence type="ECO:0000256" key="1">
    <source>
        <dbReference type="SAM" id="MobiDB-lite"/>
    </source>
</evidence>
<accession>A0A7N2KV55</accession>
<dbReference type="EnsemblPlants" id="QL02p033674:mrna">
    <property type="protein sequence ID" value="QL02p033674:mrna"/>
    <property type="gene ID" value="QL02p033674"/>
</dbReference>
<feature type="region of interest" description="Disordered" evidence="1">
    <location>
        <begin position="602"/>
        <end position="652"/>
    </location>
</feature>
<dbReference type="InParanoid" id="A0A7N2KV55"/>
<dbReference type="PANTHER" id="PTHR15000">
    <property type="entry name" value="ERYTHROID DIFFERENTIATION-RELATED FACTOR 1"/>
    <property type="match status" value="1"/>
</dbReference>
<dbReference type="Gramene" id="QL02p033674:mrna">
    <property type="protein sequence ID" value="QL02p033674:mrna"/>
    <property type="gene ID" value="QL02p033674"/>
</dbReference>
<reference evidence="3" key="1">
    <citation type="journal article" date="2016" name="G3 (Bethesda)">
        <title>First Draft Assembly and Annotation of the Genome of a California Endemic Oak Quercus lobata Nee (Fagaceae).</title>
        <authorList>
            <person name="Sork V.L."/>
            <person name="Fitz-Gibbon S.T."/>
            <person name="Puiu D."/>
            <person name="Crepeau M."/>
            <person name="Gugger P.F."/>
            <person name="Sherman R."/>
            <person name="Stevens K."/>
            <person name="Langley C.H."/>
            <person name="Pellegrini M."/>
            <person name="Salzberg S.L."/>
        </authorList>
    </citation>
    <scope>NUCLEOTIDE SEQUENCE [LARGE SCALE GENOMIC DNA]</scope>
    <source>
        <strain evidence="3">cv. SW786</strain>
    </source>
</reference>
<dbReference type="AlphaFoldDB" id="A0A7N2KV55"/>
<reference evidence="2" key="2">
    <citation type="submission" date="2021-01" db="UniProtKB">
        <authorList>
            <consortium name="EnsemblPlants"/>
        </authorList>
    </citation>
    <scope>IDENTIFICATION</scope>
</reference>
<evidence type="ECO:0000313" key="2">
    <source>
        <dbReference type="EnsemblPlants" id="QL02p033674:mrna"/>
    </source>
</evidence>
<feature type="compositionally biased region" description="Low complexity" evidence="1">
    <location>
        <begin position="634"/>
        <end position="652"/>
    </location>
</feature>
<dbReference type="GO" id="GO:0045893">
    <property type="term" value="P:positive regulation of DNA-templated transcription"/>
    <property type="evidence" value="ECO:0007669"/>
    <property type="project" value="TreeGrafter"/>
</dbReference>
<protein>
    <submittedName>
        <fullName evidence="2">Uncharacterized protein</fullName>
    </submittedName>
</protein>
<keyword evidence="3" id="KW-1185">Reference proteome</keyword>
<dbReference type="Proteomes" id="UP000594261">
    <property type="component" value="Chromosome 2"/>
</dbReference>
<feature type="region of interest" description="Disordered" evidence="1">
    <location>
        <begin position="137"/>
        <end position="156"/>
    </location>
</feature>
<name>A0A7N2KV55_QUELO</name>
<organism evidence="2 3">
    <name type="scientific">Quercus lobata</name>
    <name type="common">Valley oak</name>
    <dbReference type="NCBI Taxonomy" id="97700"/>
    <lineage>
        <taxon>Eukaryota</taxon>
        <taxon>Viridiplantae</taxon>
        <taxon>Streptophyta</taxon>
        <taxon>Embryophyta</taxon>
        <taxon>Tracheophyta</taxon>
        <taxon>Spermatophyta</taxon>
        <taxon>Magnoliopsida</taxon>
        <taxon>eudicotyledons</taxon>
        <taxon>Gunneridae</taxon>
        <taxon>Pentapetalae</taxon>
        <taxon>rosids</taxon>
        <taxon>fabids</taxon>
        <taxon>Fagales</taxon>
        <taxon>Fagaceae</taxon>
        <taxon>Quercus</taxon>
    </lineage>
</organism>
<evidence type="ECO:0000313" key="3">
    <source>
        <dbReference type="Proteomes" id="UP000594261"/>
    </source>
</evidence>
<sequence>MPQHLEDTRFISPMISCSSWQKKFIERNESTRTYSVGEKDDISNSTDDSQTFELSSSTYLFWAKAWTLVGDVYVELYMINGREISIQARRKSSNRQLRMSSEVAMEVERLKKKLGQHNQNCSSCSLVNCSFQSDRASSGSSGSSSNADMHSLTKGDKSLKEASYTNGVKPLETNSKKVEGFLEMHDVGSTVASQTETAPKEAPDVKIGSIFKYLGDPLVKDAEHNLLEALSCYEEAGKALGGLPSGSTELQFVFKEKGWVCNELGRHRLARKELKIAEDAFAEAINAFRVVSDHTNIILINSKSELNFITEEADSVTSSLRNEVYTQFANTYLRLGMLLAKEDETAKVYENGAMEDTRVGFNNERKGRKELRKHEISANDAIREALCVYESLGELHKQEAAYAYFQLACYQRDCCLKFLESDHKKNNLSKGENSILQRVKQYASLAERNWQRAMEFYGPVTHPSMYVTILMERSALTLSLSGLLHSNAMLESALSCMLERHHVSDKDSDSFRTSYPKIHEKFWKQLQMLLKKILAMTISASANKSAPVSQPNTVSNRVYVHLLMKNLLRLILNSSVEFEVPVTFAEESLEFVSSMSESDVHEKVSSSASGDKPYEDGQNFQDLAPEGDEELRDPGGAASSSSGNENSVSPASVQTVADPISSILAEVHHVCQDIKSYILGRQLQSTNQELQGGSGTTDKLPSSTNSSVCACGGADCIEAHNIREWLQTSKWDNVLQKLVLTLGVTCLGLGHAYKDNGELLQALKVIESACYISASMPQHLEDTKFISPMVSESNEKTIPYSVGAKDDKSSSADDSLTFGKSYSTEIFWSTAWMLVGDVYIEFKNCSSCSLEDCICLSDRASSGSSASTSGPPNAKTCSEACERKQRKILHAKGSPYSLLGDPEDDSVHHQMHGIFKYLRGPFFKNEVYNYSDALSCYGEARKALVGLPSDSAKLQLLVNKEKWVRDALEEIRLSREALSQSINWLLQQNL</sequence>